<name>A0A6J5KKC2_9CAUD</name>
<evidence type="ECO:0000313" key="1">
    <source>
        <dbReference type="EMBL" id="CAB4122664.1"/>
    </source>
</evidence>
<accession>A0A6J5KKC2</accession>
<reference evidence="1" key="1">
    <citation type="submission" date="2020-04" db="EMBL/GenBank/DDBJ databases">
        <authorList>
            <person name="Chiriac C."/>
            <person name="Salcher M."/>
            <person name="Ghai R."/>
            <person name="Kavagutti S V."/>
        </authorList>
    </citation>
    <scope>NUCLEOTIDE SEQUENCE</scope>
</reference>
<sequence>MAIASPNPVLPGVAKLFATVNVAVKVGGLIPEGSMTSIQYHEGDKKPWSIRILTSDTTPNVVMCFSEEEWSEFRMSLARISLMASDNAPESEED</sequence>
<organism evidence="1">
    <name type="scientific">uncultured Caudovirales phage</name>
    <dbReference type="NCBI Taxonomy" id="2100421"/>
    <lineage>
        <taxon>Viruses</taxon>
        <taxon>Duplodnaviria</taxon>
        <taxon>Heunggongvirae</taxon>
        <taxon>Uroviricota</taxon>
        <taxon>Caudoviricetes</taxon>
        <taxon>Peduoviridae</taxon>
        <taxon>Maltschvirus</taxon>
        <taxon>Maltschvirus maltsch</taxon>
    </lineage>
</organism>
<gene>
    <name evidence="1" type="ORF">UFOVP28_27</name>
</gene>
<protein>
    <submittedName>
        <fullName evidence="1">Uncharacterized protein</fullName>
    </submittedName>
</protein>
<dbReference type="EMBL" id="LR796165">
    <property type="protein sequence ID" value="CAB4122664.1"/>
    <property type="molecule type" value="Genomic_DNA"/>
</dbReference>
<proteinExistence type="predicted"/>